<evidence type="ECO:0000313" key="1">
    <source>
        <dbReference type="EMBL" id="RLN22478.1"/>
    </source>
</evidence>
<organism evidence="1 2">
    <name type="scientific">Panicum miliaceum</name>
    <name type="common">Proso millet</name>
    <name type="synonym">Broomcorn millet</name>
    <dbReference type="NCBI Taxonomy" id="4540"/>
    <lineage>
        <taxon>Eukaryota</taxon>
        <taxon>Viridiplantae</taxon>
        <taxon>Streptophyta</taxon>
        <taxon>Embryophyta</taxon>
        <taxon>Tracheophyta</taxon>
        <taxon>Spermatophyta</taxon>
        <taxon>Magnoliopsida</taxon>
        <taxon>Liliopsida</taxon>
        <taxon>Poales</taxon>
        <taxon>Poaceae</taxon>
        <taxon>PACMAD clade</taxon>
        <taxon>Panicoideae</taxon>
        <taxon>Panicodae</taxon>
        <taxon>Paniceae</taxon>
        <taxon>Panicinae</taxon>
        <taxon>Panicum</taxon>
        <taxon>Panicum sect. Panicum</taxon>
    </lineage>
</organism>
<protein>
    <submittedName>
        <fullName evidence="1">Serpin-Z12</fullName>
    </submittedName>
</protein>
<evidence type="ECO:0000313" key="2">
    <source>
        <dbReference type="Proteomes" id="UP000275267"/>
    </source>
</evidence>
<keyword evidence="2" id="KW-1185">Reference proteome</keyword>
<gene>
    <name evidence="1" type="ORF">C2845_PM07G06000</name>
</gene>
<proteinExistence type="predicted"/>
<dbReference type="AlphaFoldDB" id="A0A3L6SIQ2"/>
<name>A0A3L6SIQ2_PANMI</name>
<accession>A0A3L6SIQ2</accession>
<comment type="caution">
    <text evidence="1">The sequence shown here is derived from an EMBL/GenBank/DDBJ whole genome shotgun (WGS) entry which is preliminary data.</text>
</comment>
<sequence>MAHCSTCCCSSRTASEALKITDPFDRAISTPGFIGHTYTGGGQGYGGGRWLCSDRSKFRLTFEIEASKDMRILGVTRALGGLMPTGAEVGRCPMESRPTPCFSGLDNQRLKSAREEWIRAAGSYKMGPTYVSQPQNSTYVPG</sequence>
<reference evidence="2" key="1">
    <citation type="journal article" date="2019" name="Nat. Commun.">
        <title>The genome of broomcorn millet.</title>
        <authorList>
            <person name="Zou C."/>
            <person name="Miki D."/>
            <person name="Li D."/>
            <person name="Tang Q."/>
            <person name="Xiao L."/>
            <person name="Rajput S."/>
            <person name="Deng P."/>
            <person name="Jia W."/>
            <person name="Huang R."/>
            <person name="Zhang M."/>
            <person name="Sun Y."/>
            <person name="Hu J."/>
            <person name="Fu X."/>
            <person name="Schnable P.S."/>
            <person name="Li F."/>
            <person name="Zhang H."/>
            <person name="Feng B."/>
            <person name="Zhu X."/>
            <person name="Liu R."/>
            <person name="Schnable J.C."/>
            <person name="Zhu J.-K."/>
            <person name="Zhang H."/>
        </authorList>
    </citation>
    <scope>NUCLEOTIDE SEQUENCE [LARGE SCALE GENOMIC DNA]</scope>
</reference>
<dbReference type="EMBL" id="PQIB02000004">
    <property type="protein sequence ID" value="RLN22478.1"/>
    <property type="molecule type" value="Genomic_DNA"/>
</dbReference>
<dbReference type="Proteomes" id="UP000275267">
    <property type="component" value="Unassembled WGS sequence"/>
</dbReference>